<sequence length="139" mass="15097">MSSFIHASSKLSCTSITWACAISQINFLLSVDASMMNDSPPSTAGKVSDVEACECWKCHKPTPRLNYCVWCGNFLLSTTKTMTAEEVKERLDVQTRDRSTQSDFDGTTGKAEPSTGAAEGSEGEGAKTEESTKKQRVNE</sequence>
<gene>
    <name evidence="2" type="ORF">FOZ62_011745</name>
</gene>
<feature type="region of interest" description="Disordered" evidence="1">
    <location>
        <begin position="85"/>
        <end position="139"/>
    </location>
</feature>
<proteinExistence type="predicted"/>
<dbReference type="AlphaFoldDB" id="A0A7J6UEW2"/>
<feature type="compositionally biased region" description="Basic and acidic residues" evidence="1">
    <location>
        <begin position="85"/>
        <end position="100"/>
    </location>
</feature>
<organism evidence="2 3">
    <name type="scientific">Perkinsus olseni</name>
    <name type="common">Perkinsus atlanticus</name>
    <dbReference type="NCBI Taxonomy" id="32597"/>
    <lineage>
        <taxon>Eukaryota</taxon>
        <taxon>Sar</taxon>
        <taxon>Alveolata</taxon>
        <taxon>Perkinsozoa</taxon>
        <taxon>Perkinsea</taxon>
        <taxon>Perkinsida</taxon>
        <taxon>Perkinsidae</taxon>
        <taxon>Perkinsus</taxon>
    </lineage>
</organism>
<reference evidence="2 3" key="1">
    <citation type="submission" date="2020-04" db="EMBL/GenBank/DDBJ databases">
        <title>Perkinsus olseni comparative genomics.</title>
        <authorList>
            <person name="Bogema D.R."/>
        </authorList>
    </citation>
    <scope>NUCLEOTIDE SEQUENCE [LARGE SCALE GENOMIC DNA]</scope>
    <source>
        <strain evidence="2">ATCC PRA-205</strain>
    </source>
</reference>
<evidence type="ECO:0000313" key="3">
    <source>
        <dbReference type="Proteomes" id="UP000574390"/>
    </source>
</evidence>
<dbReference type="Proteomes" id="UP000574390">
    <property type="component" value="Unassembled WGS sequence"/>
</dbReference>
<name>A0A7J6UEW2_PEROL</name>
<comment type="caution">
    <text evidence="2">The sequence shown here is derived from an EMBL/GenBank/DDBJ whole genome shotgun (WGS) entry which is preliminary data.</text>
</comment>
<feature type="compositionally biased region" description="Basic and acidic residues" evidence="1">
    <location>
        <begin position="124"/>
        <end position="139"/>
    </location>
</feature>
<protein>
    <submittedName>
        <fullName evidence="2">Uncharacterized protein</fullName>
    </submittedName>
</protein>
<evidence type="ECO:0000313" key="2">
    <source>
        <dbReference type="EMBL" id="KAF4755737.1"/>
    </source>
</evidence>
<accession>A0A7J6UEW2</accession>
<evidence type="ECO:0000256" key="1">
    <source>
        <dbReference type="SAM" id="MobiDB-lite"/>
    </source>
</evidence>
<dbReference type="EMBL" id="JABANM010000560">
    <property type="protein sequence ID" value="KAF4755737.1"/>
    <property type="molecule type" value="Genomic_DNA"/>
</dbReference>